<dbReference type="PATRIC" id="fig|1806891.3.peg.239"/>
<dbReference type="InterPro" id="IPR004143">
    <property type="entry name" value="BPL_LPL_catalytic"/>
</dbReference>
<name>A0A1A9HTU5_9CHLA</name>
<gene>
    <name evidence="2" type="ORF">Cs308_0247</name>
</gene>
<dbReference type="KEGG" id="csaz:Cs308_0247"/>
<feature type="domain" description="BPL/LPL catalytic" evidence="1">
    <location>
        <begin position="30"/>
        <end position="195"/>
    </location>
</feature>
<dbReference type="PANTHER" id="PTHR43506">
    <property type="entry name" value="BIOTIN/LIPOATE A/B PROTEIN LIGASE FAMILY"/>
    <property type="match status" value="1"/>
</dbReference>
<dbReference type="RefSeq" id="WP_066481574.1">
    <property type="nucleotide sequence ID" value="NZ_CP014639.1"/>
</dbReference>
<dbReference type="Gene3D" id="3.30.930.10">
    <property type="entry name" value="Bira Bifunctional Protein, Domain 2"/>
    <property type="match status" value="1"/>
</dbReference>
<evidence type="ECO:0000313" key="2">
    <source>
        <dbReference type="EMBL" id="ANH78418.1"/>
    </source>
</evidence>
<evidence type="ECO:0000313" key="3">
    <source>
        <dbReference type="Proteomes" id="UP000078162"/>
    </source>
</evidence>
<protein>
    <submittedName>
        <fullName evidence="2">Lipoate-protein ligase A type 2</fullName>
    </submittedName>
</protein>
<dbReference type="SUPFAM" id="SSF55681">
    <property type="entry name" value="Class II aaRS and biotin synthetases"/>
    <property type="match status" value="1"/>
</dbReference>
<proteinExistence type="predicted"/>
<dbReference type="STRING" id="1806891.Cs308_0247"/>
<dbReference type="GO" id="GO:0016874">
    <property type="term" value="F:ligase activity"/>
    <property type="evidence" value="ECO:0007669"/>
    <property type="project" value="UniProtKB-KW"/>
</dbReference>
<dbReference type="PANTHER" id="PTHR43506:SF1">
    <property type="entry name" value="BPL_LPL CATALYTIC DOMAIN-CONTAINING PROTEIN"/>
    <property type="match status" value="1"/>
</dbReference>
<dbReference type="Pfam" id="PF21948">
    <property type="entry name" value="LplA-B_cat"/>
    <property type="match status" value="1"/>
</dbReference>
<dbReference type="Proteomes" id="UP000078162">
    <property type="component" value="Chromosome"/>
</dbReference>
<sequence length="235" mass="27308">MPTTDCVFLDLRSTPILQQLRIEEALLRTTNQNFCIINAGVKNAVVLGISRNLVQDVHVSRVQADKIPIIRRYSGGGTVFIDANTLMVSWIINSPKVFVQPQEILTWTYALYHSLFPATFVVFENDYALGDKKVGGNAHYIQRYRWVQHTTFLWDMDIDKLAYYLPLPEKQPVYRRQRSHQDFLTTLRPWFFSKESFFDKLKASGNALFSWQTLSKPELQEILLQPHRKTTTLLP</sequence>
<accession>A0A1A9HTU5</accession>
<dbReference type="PROSITE" id="PS51733">
    <property type="entry name" value="BPL_LPL_CATALYTIC"/>
    <property type="match status" value="1"/>
</dbReference>
<dbReference type="OrthoDB" id="9788148at2"/>
<dbReference type="AlphaFoldDB" id="A0A1A9HTU5"/>
<keyword evidence="2" id="KW-0436">Ligase</keyword>
<reference evidence="3" key="1">
    <citation type="submission" date="2016-03" db="EMBL/GenBank/DDBJ databases">
        <title>Culture-independent genomics supports pathogen discovery for uncultivable bacteria within the genus Chlamydia.</title>
        <authorList>
            <person name="Taylor-Brown A."/>
            <person name="Bachmann N.L."/>
            <person name="Borel N."/>
            <person name="Polkinghorne A."/>
        </authorList>
    </citation>
    <scope>NUCLEOTIDE SEQUENCE [LARGE SCALE GENOMIC DNA]</scope>
    <source>
        <strain evidence="3">2742-308</strain>
    </source>
</reference>
<dbReference type="InterPro" id="IPR045864">
    <property type="entry name" value="aa-tRNA-synth_II/BPL/LPL"/>
</dbReference>
<dbReference type="EMBL" id="CP014639">
    <property type="protein sequence ID" value="ANH78418.1"/>
    <property type="molecule type" value="Genomic_DNA"/>
</dbReference>
<dbReference type="CDD" id="cd16443">
    <property type="entry name" value="LplA"/>
    <property type="match status" value="1"/>
</dbReference>
<evidence type="ECO:0000259" key="1">
    <source>
        <dbReference type="PROSITE" id="PS51733"/>
    </source>
</evidence>
<dbReference type="InterPro" id="IPR053264">
    <property type="entry name" value="Lipoate-ligase_2_inactive"/>
</dbReference>
<keyword evidence="3" id="KW-1185">Reference proteome</keyword>
<organism evidence="2 3">
    <name type="scientific">Candidatus Chlamydia sanziniae</name>
    <dbReference type="NCBI Taxonomy" id="1806891"/>
    <lineage>
        <taxon>Bacteria</taxon>
        <taxon>Pseudomonadati</taxon>
        <taxon>Chlamydiota</taxon>
        <taxon>Chlamydiia</taxon>
        <taxon>Chlamydiales</taxon>
        <taxon>Chlamydiaceae</taxon>
        <taxon>Chlamydia/Chlamydophila group</taxon>
        <taxon>Chlamydia</taxon>
    </lineage>
</organism>